<keyword evidence="1 2" id="KW-0732">Signal</keyword>
<protein>
    <recommendedName>
        <fullName evidence="3">Outer membrane protein beta-barrel domain-containing protein</fullName>
    </recommendedName>
</protein>
<gene>
    <name evidence="4" type="ORF">IT41_01185</name>
</gene>
<dbReference type="InterPro" id="IPR027385">
    <property type="entry name" value="Beta-barrel_OMP"/>
</dbReference>
<reference evidence="4 5" key="2">
    <citation type="submission" date="2014-10" db="EMBL/GenBank/DDBJ databases">
        <title>Paracoccus sanguinis sp. nov., isolated from clinical specimens of New York State patients.</title>
        <authorList>
            <person name="Mingle L.A."/>
            <person name="Cole J.A."/>
            <person name="Lapierre P."/>
            <person name="Musser K.A."/>
        </authorList>
    </citation>
    <scope>NUCLEOTIDE SEQUENCE [LARGE SCALE GENOMIC DNA]</scope>
    <source>
        <strain evidence="4 5">JCM 14014</strain>
    </source>
</reference>
<evidence type="ECO:0000313" key="5">
    <source>
        <dbReference type="Proteomes" id="UP000029846"/>
    </source>
</evidence>
<evidence type="ECO:0000259" key="3">
    <source>
        <dbReference type="Pfam" id="PF13505"/>
    </source>
</evidence>
<name>A0A099F8F5_9RHOB</name>
<dbReference type="AlphaFoldDB" id="A0A099F8F5"/>
<organism evidence="4 5">
    <name type="scientific">Paracoccus halophilus</name>
    <dbReference type="NCBI Taxonomy" id="376733"/>
    <lineage>
        <taxon>Bacteria</taxon>
        <taxon>Pseudomonadati</taxon>
        <taxon>Pseudomonadota</taxon>
        <taxon>Alphaproteobacteria</taxon>
        <taxon>Rhodobacterales</taxon>
        <taxon>Paracoccaceae</taxon>
        <taxon>Paracoccus</taxon>
    </lineage>
</organism>
<sequence>MEGAMRKHLATGAAFLALSATSVLAQDWSGFYAGVGIGNLEVDTSIAGVKENDVAYGIHAGYRYDGGQWVLGGEFEHDWTDIDLVSGDVSVDRVMRFKATAGYDLGRTLLYVVAGTAEVDVDGLGDDWGGFYGLGAAYAVSPRAIVSLELLEHEFNNIGGSGTDADAWSAGLRASWKF</sequence>
<dbReference type="Pfam" id="PF13505">
    <property type="entry name" value="OMP_b-brl"/>
    <property type="match status" value="1"/>
</dbReference>
<dbReference type="Gene3D" id="2.40.160.20">
    <property type="match status" value="1"/>
</dbReference>
<dbReference type="eggNOG" id="COG3637">
    <property type="taxonomic scope" value="Bacteria"/>
</dbReference>
<feature type="chain" id="PRO_5001954817" description="Outer membrane protein beta-barrel domain-containing protein" evidence="2">
    <location>
        <begin position="26"/>
        <end position="178"/>
    </location>
</feature>
<comment type="caution">
    <text evidence="4">The sequence shown here is derived from an EMBL/GenBank/DDBJ whole genome shotgun (WGS) entry which is preliminary data.</text>
</comment>
<accession>A0A099F8F5</accession>
<reference evidence="4 5" key="1">
    <citation type="submission" date="2014-09" db="EMBL/GenBank/DDBJ databases">
        <authorList>
            <person name="McGinnis J.M."/>
            <person name="Wolfgang W.J."/>
        </authorList>
    </citation>
    <scope>NUCLEOTIDE SEQUENCE [LARGE SCALE GENOMIC DNA]</scope>
    <source>
        <strain evidence="4 5">JCM 14014</strain>
    </source>
</reference>
<dbReference type="EMBL" id="JRKN01000001">
    <property type="protein sequence ID" value="KGJ06819.1"/>
    <property type="molecule type" value="Genomic_DNA"/>
</dbReference>
<feature type="domain" description="Outer membrane protein beta-barrel" evidence="3">
    <location>
        <begin position="13"/>
        <end position="172"/>
    </location>
</feature>
<dbReference type="SUPFAM" id="SSF56925">
    <property type="entry name" value="OMPA-like"/>
    <property type="match status" value="1"/>
</dbReference>
<dbReference type="InterPro" id="IPR011250">
    <property type="entry name" value="OMP/PagP_B-barrel"/>
</dbReference>
<dbReference type="Proteomes" id="UP000029846">
    <property type="component" value="Unassembled WGS sequence"/>
</dbReference>
<keyword evidence="5" id="KW-1185">Reference proteome</keyword>
<evidence type="ECO:0000313" key="4">
    <source>
        <dbReference type="EMBL" id="KGJ06819.1"/>
    </source>
</evidence>
<feature type="signal peptide" evidence="2">
    <location>
        <begin position="1"/>
        <end position="25"/>
    </location>
</feature>
<proteinExistence type="predicted"/>
<evidence type="ECO:0000256" key="1">
    <source>
        <dbReference type="ARBA" id="ARBA00022729"/>
    </source>
</evidence>
<evidence type="ECO:0000256" key="2">
    <source>
        <dbReference type="SAM" id="SignalP"/>
    </source>
</evidence>
<dbReference type="STRING" id="376733.SAMN04487972_102122"/>